<comment type="caution">
    <text evidence="8">The sequence shown here is derived from an EMBL/GenBank/DDBJ whole genome shotgun (WGS) entry which is preliminary data.</text>
</comment>
<feature type="compositionally biased region" description="Basic and acidic residues" evidence="6">
    <location>
        <begin position="529"/>
        <end position="539"/>
    </location>
</feature>
<feature type="compositionally biased region" description="Low complexity" evidence="6">
    <location>
        <begin position="653"/>
        <end position="667"/>
    </location>
</feature>
<evidence type="ECO:0000313" key="9">
    <source>
        <dbReference type="Proteomes" id="UP001299012"/>
    </source>
</evidence>
<dbReference type="PANTHER" id="PTHR37937:SF1">
    <property type="entry name" value="CONJUGATIVE TRANSFER: DNA TRANSPORT"/>
    <property type="match status" value="1"/>
</dbReference>
<reference evidence="8 9" key="1">
    <citation type="submission" date="2022-01" db="EMBL/GenBank/DDBJ databases">
        <title>Draft Genome Sequences of Seven Type Strains of the Genus Streptomyces.</title>
        <authorList>
            <person name="Aziz S."/>
            <person name="Coretto E."/>
            <person name="Chronakova A."/>
            <person name="Sproer C."/>
            <person name="Huber K."/>
            <person name="Nouioui I."/>
            <person name="Gross H."/>
        </authorList>
    </citation>
    <scope>NUCLEOTIDE SEQUENCE [LARGE SCALE GENOMIC DNA]</scope>
    <source>
        <strain evidence="8 9">DSM 41685</strain>
    </source>
</reference>
<comment type="subcellular location">
    <subcellularLocation>
        <location evidence="1">Cell membrane</location>
        <topology evidence="1">Multi-pass membrane protein</topology>
    </subcellularLocation>
</comment>
<evidence type="ECO:0000256" key="3">
    <source>
        <dbReference type="ARBA" id="ARBA00022692"/>
    </source>
</evidence>
<dbReference type="RefSeq" id="WP_237481787.1">
    <property type="nucleotide sequence ID" value="NZ_JAKKZF010000093.1"/>
</dbReference>
<keyword evidence="5" id="KW-0472">Membrane</keyword>
<organism evidence="8 9">
    <name type="scientific">Streptomyces tricolor</name>
    <dbReference type="NCBI Taxonomy" id="68277"/>
    <lineage>
        <taxon>Bacteria</taxon>
        <taxon>Bacillati</taxon>
        <taxon>Actinomycetota</taxon>
        <taxon>Actinomycetes</taxon>
        <taxon>Kitasatosporales</taxon>
        <taxon>Streptomycetaceae</taxon>
        <taxon>Streptomyces</taxon>
        <taxon>Streptomyces violaceoruber group</taxon>
    </lineage>
</organism>
<dbReference type="Gene3D" id="3.40.50.300">
    <property type="entry name" value="P-loop containing nucleotide triphosphate hydrolases"/>
    <property type="match status" value="1"/>
</dbReference>
<keyword evidence="2" id="KW-1003">Cell membrane</keyword>
<evidence type="ECO:0000256" key="4">
    <source>
        <dbReference type="ARBA" id="ARBA00022989"/>
    </source>
</evidence>
<protein>
    <submittedName>
        <fullName evidence="8">TraM recognition domain-containing protein</fullName>
    </submittedName>
</protein>
<keyword evidence="4" id="KW-1133">Transmembrane helix</keyword>
<evidence type="ECO:0000259" key="7">
    <source>
        <dbReference type="Pfam" id="PF12696"/>
    </source>
</evidence>
<feature type="compositionally biased region" description="Pro residues" evidence="6">
    <location>
        <begin position="695"/>
        <end position="708"/>
    </location>
</feature>
<dbReference type="InterPro" id="IPR051539">
    <property type="entry name" value="T4SS-coupling_protein"/>
</dbReference>
<feature type="compositionally biased region" description="Acidic residues" evidence="6">
    <location>
        <begin position="756"/>
        <end position="766"/>
    </location>
</feature>
<proteinExistence type="predicted"/>
<keyword evidence="3" id="KW-0812">Transmembrane</keyword>
<dbReference type="Pfam" id="PF12696">
    <property type="entry name" value="TraG-D_C"/>
    <property type="match status" value="1"/>
</dbReference>
<feature type="region of interest" description="Disordered" evidence="6">
    <location>
        <begin position="529"/>
        <end position="553"/>
    </location>
</feature>
<evidence type="ECO:0000256" key="1">
    <source>
        <dbReference type="ARBA" id="ARBA00004651"/>
    </source>
</evidence>
<evidence type="ECO:0000256" key="5">
    <source>
        <dbReference type="ARBA" id="ARBA00023136"/>
    </source>
</evidence>
<sequence length="766" mass="83487">MNDNSKARDLINSDQSANIDLTVAGKRWKPRIVLSTYSVLSRPTLRLTALTVPASLLAAETTTQDTNTGGLLDTVFGGLVDTLGALFEQQPLLVPALAVGLAGAGYLKFKGDLNFTRDAHGFAPEDQLRKALGARQLVKRRNVLRPSLANVPARKVDTNAVGTYLGKDRRTGLHLYMAIEDSSVMVAPPGAGKTAKLANWIIDAPGAVLATSVKVDIVDLTEKLRTRVGRILIWNPQGIGGRASNVAWDPVIGCSDPEHGVERAMRRANYLLDGSDATKGVENRNFWETASYSVLKAFLWAADAEGLTLLDVARWSKSFRNQEAIGILEKYEHPDPSNPRRPVAPRGWKDDLIQVQRVEGKPTTGENVFGTLSKTFMFLDTPQIQQVIEDAHKGGGLFDIRGYLQSQDTLYLLGRDTGRGGIGPLFSCLTGEIYEAARKLAALQRGGRLDPPWSLILDEAALICSVPLEKWTADSRGLGIPIHAVFQSRSQIRDRYGREAARTIWTNMVKLVLGGLADEEDLKGLSELCGRHKEKRESHSSSPGPDGTMRQSSSYTWVEVDTMTPADIMNLEPGEILVLRRNLGGPVVVRYTPVWDRKDVKAMDKLEKKAAKSALKNRLRKDSTVPSYAPPTDTVLVEDPADLWAPPEPASPWAPSAPSTDPSPWTADPAASGWVSGPLPGPRSHLQVVRGEVVPPVPPMPEHPPVFPDQPDFAPTRHLEQVPVQPEPAEERPAAPVPLRKTGTDDTEATASDPYVYEDDDDLGGL</sequence>
<dbReference type="PANTHER" id="PTHR37937">
    <property type="entry name" value="CONJUGATIVE TRANSFER: DNA TRANSPORT"/>
    <property type="match status" value="1"/>
</dbReference>
<gene>
    <name evidence="8" type="ORF">L0F81_22130</name>
</gene>
<dbReference type="CDD" id="cd01127">
    <property type="entry name" value="TrwB_TraG_TraD_VirD4"/>
    <property type="match status" value="1"/>
</dbReference>
<evidence type="ECO:0000256" key="2">
    <source>
        <dbReference type="ARBA" id="ARBA00022475"/>
    </source>
</evidence>
<evidence type="ECO:0000313" key="8">
    <source>
        <dbReference type="EMBL" id="MCG0065960.1"/>
    </source>
</evidence>
<evidence type="ECO:0000256" key="6">
    <source>
        <dbReference type="SAM" id="MobiDB-lite"/>
    </source>
</evidence>
<dbReference type="InterPro" id="IPR027417">
    <property type="entry name" value="P-loop_NTPase"/>
</dbReference>
<dbReference type="SUPFAM" id="SSF52540">
    <property type="entry name" value="P-loop containing nucleoside triphosphate hydrolases"/>
    <property type="match status" value="1"/>
</dbReference>
<name>A0ABS9JK66_9ACTN</name>
<dbReference type="EMBL" id="JAKKZF010000093">
    <property type="protein sequence ID" value="MCG0065960.1"/>
    <property type="molecule type" value="Genomic_DNA"/>
</dbReference>
<accession>A0ABS9JK66</accession>
<feature type="region of interest" description="Disordered" evidence="6">
    <location>
        <begin position="642"/>
        <end position="766"/>
    </location>
</feature>
<dbReference type="InterPro" id="IPR032689">
    <property type="entry name" value="TraG-D_C"/>
</dbReference>
<dbReference type="Proteomes" id="UP001299012">
    <property type="component" value="Unassembled WGS sequence"/>
</dbReference>
<keyword evidence="9" id="KW-1185">Reference proteome</keyword>
<feature type="domain" description="TraD/TraG TraM recognition site" evidence="7">
    <location>
        <begin position="454"/>
        <end position="572"/>
    </location>
</feature>